<dbReference type="PANTHER" id="PTHR28624:SF1">
    <property type="entry name" value="MITOCHONDRIAL POTASSIUM CHANNEL"/>
    <property type="match status" value="1"/>
</dbReference>
<evidence type="ECO:0000259" key="6">
    <source>
        <dbReference type="PROSITE" id="PS50950"/>
    </source>
</evidence>
<dbReference type="GO" id="GO:0008270">
    <property type="term" value="F:zinc ion binding"/>
    <property type="evidence" value="ECO:0007669"/>
    <property type="project" value="UniProtKB-KW"/>
</dbReference>
<evidence type="ECO:0000313" key="7">
    <source>
        <dbReference type="Proteomes" id="UP000186698"/>
    </source>
</evidence>
<dbReference type="InterPro" id="IPR037660">
    <property type="entry name" value="CCDC51"/>
</dbReference>
<evidence type="ECO:0000256" key="3">
    <source>
        <dbReference type="ARBA" id="ARBA00022833"/>
    </source>
</evidence>
<sequence length="742" mass="83936">MQPPSHAKECRKLTSGFNQKQSSRHITFLFLLCPICSRFQHKMPSCIVKGCPHRTGQKDKFPNVTLHNFPKTIPKIKNWLWQTGQYGEDSDAIAEEILQGLKTCRHRMCSMHFSENCFITLGSKRVLTRNAVPTIFKPQTTPAILAAQEPGPNFPPKKRKRVENVGKPTTMLRVVRLVSSLVTVGTQTDSISNNNATTTDCYKCGIGIFCGKKQPCFPKGSAVQSVSSLEADPCLIKRDHSYPVTFSVPVKSTSELDSELETTKQMAITKQLSTLSEQKENIHQRKFIVFEEMLDSLLYLVKCQHNSNSPCQSPIIEIKKKIDGTMLEIHLSCMAGHDSLVWKSQPLTGQISIGNLAVASAILLSGSSFTKVDQMFKLLSIPLFSHTTYYTYQKRYLFPAIDIAWKNEQEAVKNDMAGNSVVLASDAQVDSPGHSAKYCTYTMMDVMTKKIVSYKIDKVAPGKSLAAVEKSLLESCLANLLSEGIRIKVIATDQNVRISKMMATKYPSINHQFDVWRIGKSLAKNLTAASKKRKCKDIGQWISPITNHLWWCSQTCDQNVDLLLEKWQSLLYHIANKHSFHNLKNYRKCQHKPLSPQEQETRKWITAGHPAYSSLVCILTDPAFIKDISNTDKFCHTRCLKNFHSKILKYRPRRILFRRDSVHARTMLAVLSHNKNVNRPQATILVPKITPLAYSEKPSKIVFPTQKSEWLTKPVYESGTDDHLFDIMSDATKIVKGYLIHR</sequence>
<dbReference type="SMART" id="SM00980">
    <property type="entry name" value="THAP"/>
    <property type="match status" value="1"/>
</dbReference>
<dbReference type="RefSeq" id="XP_018113152.1">
    <property type="nucleotide sequence ID" value="XM_018257663.2"/>
</dbReference>
<accession>A0A8J0UV64</accession>
<dbReference type="PANTHER" id="PTHR28624">
    <property type="entry name" value="COILED-COIL DOMAIN-CONTAINING PROTEIN 51"/>
    <property type="match status" value="1"/>
</dbReference>
<gene>
    <name evidence="8 9" type="primary">cskmt.L</name>
</gene>
<feature type="domain" description="THAP-type" evidence="6">
    <location>
        <begin position="43"/>
        <end position="136"/>
    </location>
</feature>
<keyword evidence="3" id="KW-0862">Zinc</keyword>
<keyword evidence="4 5" id="KW-0238">DNA-binding</keyword>
<keyword evidence="1" id="KW-0479">Metal-binding</keyword>
<evidence type="ECO:0000256" key="4">
    <source>
        <dbReference type="ARBA" id="ARBA00023125"/>
    </source>
</evidence>
<dbReference type="CTD" id="108713926"/>
<dbReference type="PROSITE" id="PS50950">
    <property type="entry name" value="ZF_THAP"/>
    <property type="match status" value="1"/>
</dbReference>
<keyword evidence="7" id="KW-1185">Reference proteome</keyword>
<dbReference type="KEGG" id="xla:108713926"/>
<name>A0A8J0UV64_XENLA</name>
<dbReference type="Proteomes" id="UP000186698">
    <property type="component" value="Chromosome 4L"/>
</dbReference>
<evidence type="ECO:0000256" key="1">
    <source>
        <dbReference type="ARBA" id="ARBA00022723"/>
    </source>
</evidence>
<dbReference type="OrthoDB" id="5982876at2759"/>
<keyword evidence="2 5" id="KW-0863">Zinc-finger</keyword>
<dbReference type="Xenbase" id="XB-GENE-17344655">
    <property type="gene designation" value="cskmt.L"/>
</dbReference>
<evidence type="ECO:0000256" key="5">
    <source>
        <dbReference type="PROSITE-ProRule" id="PRU00309"/>
    </source>
</evidence>
<dbReference type="Pfam" id="PF05485">
    <property type="entry name" value="THAP"/>
    <property type="match status" value="1"/>
</dbReference>
<protein>
    <submittedName>
        <fullName evidence="8">Uncharacterized protein cskmt.L isoform X1</fullName>
    </submittedName>
</protein>
<dbReference type="GO" id="GO:0003677">
    <property type="term" value="F:DNA binding"/>
    <property type="evidence" value="ECO:0007669"/>
    <property type="project" value="UniProtKB-UniRule"/>
</dbReference>
<dbReference type="InterPro" id="IPR006612">
    <property type="entry name" value="THAP_Znf"/>
</dbReference>
<dbReference type="AlphaFoldDB" id="A0A8J0UV64"/>
<dbReference type="GeneID" id="108713926"/>
<organism evidence="7 8">
    <name type="scientific">Xenopus laevis</name>
    <name type="common">African clawed frog</name>
    <dbReference type="NCBI Taxonomy" id="8355"/>
    <lineage>
        <taxon>Eukaryota</taxon>
        <taxon>Metazoa</taxon>
        <taxon>Chordata</taxon>
        <taxon>Craniata</taxon>
        <taxon>Vertebrata</taxon>
        <taxon>Euteleostomi</taxon>
        <taxon>Amphibia</taxon>
        <taxon>Batrachia</taxon>
        <taxon>Anura</taxon>
        <taxon>Pipoidea</taxon>
        <taxon>Pipidae</taxon>
        <taxon>Xenopodinae</taxon>
        <taxon>Xenopus</taxon>
        <taxon>Xenopus</taxon>
    </lineage>
</organism>
<evidence type="ECO:0000313" key="8">
    <source>
        <dbReference type="RefSeq" id="XP_018113152.1"/>
    </source>
</evidence>
<dbReference type="AGR" id="Xenbase:XB-GENE-17344655"/>
<evidence type="ECO:0000256" key="2">
    <source>
        <dbReference type="ARBA" id="ARBA00022771"/>
    </source>
</evidence>
<evidence type="ECO:0000313" key="9">
    <source>
        <dbReference type="Xenbase" id="XB-GENE-17344655"/>
    </source>
</evidence>
<proteinExistence type="predicted"/>
<reference evidence="8" key="1">
    <citation type="submission" date="2025-08" db="UniProtKB">
        <authorList>
            <consortium name="RefSeq"/>
        </authorList>
    </citation>
    <scope>IDENTIFICATION</scope>
    <source>
        <strain evidence="8">J_2021</strain>
        <tissue evidence="8">Erythrocytes</tissue>
    </source>
</reference>
<dbReference type="SUPFAM" id="SSF57716">
    <property type="entry name" value="Glucocorticoid receptor-like (DNA-binding domain)"/>
    <property type="match status" value="1"/>
</dbReference>